<feature type="transmembrane region" description="Helical" evidence="1">
    <location>
        <begin position="98"/>
        <end position="120"/>
    </location>
</feature>
<evidence type="ECO:0000313" key="3">
    <source>
        <dbReference type="Proteomes" id="UP000696485"/>
    </source>
</evidence>
<accession>A0A9P5ST33</accession>
<evidence type="ECO:0000256" key="1">
    <source>
        <dbReference type="SAM" id="Phobius"/>
    </source>
</evidence>
<reference evidence="2" key="1">
    <citation type="journal article" date="2020" name="Fungal Divers.">
        <title>Resolving the Mortierellaceae phylogeny through synthesis of multi-gene phylogenetics and phylogenomics.</title>
        <authorList>
            <person name="Vandepol N."/>
            <person name="Liber J."/>
            <person name="Desiro A."/>
            <person name="Na H."/>
            <person name="Kennedy M."/>
            <person name="Barry K."/>
            <person name="Grigoriev I.V."/>
            <person name="Miller A.N."/>
            <person name="O'Donnell K."/>
            <person name="Stajich J.E."/>
            <person name="Bonito G."/>
        </authorList>
    </citation>
    <scope>NUCLEOTIDE SEQUENCE</scope>
    <source>
        <strain evidence="2">NVP1</strain>
    </source>
</reference>
<keyword evidence="1" id="KW-1133">Transmembrane helix</keyword>
<protein>
    <submittedName>
        <fullName evidence="2">Uncharacterized protein</fullName>
    </submittedName>
</protein>
<name>A0A9P5ST33_9FUNG</name>
<sequence>MYPKGLLPHNPLSDHFQKPAVPYVSELFAKASTSPPSSANTSRDLEMVIAGITGRLGRTNRTSLEPWPYSPWDDKPLPTVRREPGERYWVFRDTDGLVLGPILFILGHLCPVLWWVGAVYPATRHPSDIKRVGIRKKYQASRARLWFCDRWEVKVKGVIKPLFVRSKADVGSLESVVTHSHECVSVVGGATVGASQVRVPIQGAMEEEGVVVEEVTTRGPWSADSSDHASSLFEQKMEYDRKVLRYELDLRWRRMNLAWSVGSFVLAIAITAVVIAASM</sequence>
<proteinExistence type="predicted"/>
<keyword evidence="1" id="KW-0812">Transmembrane</keyword>
<evidence type="ECO:0000313" key="2">
    <source>
        <dbReference type="EMBL" id="KAF9337328.1"/>
    </source>
</evidence>
<dbReference type="AlphaFoldDB" id="A0A9P5ST33"/>
<keyword evidence="1" id="KW-0472">Membrane</keyword>
<organism evidence="2 3">
    <name type="scientific">Podila minutissima</name>
    <dbReference type="NCBI Taxonomy" id="64525"/>
    <lineage>
        <taxon>Eukaryota</taxon>
        <taxon>Fungi</taxon>
        <taxon>Fungi incertae sedis</taxon>
        <taxon>Mucoromycota</taxon>
        <taxon>Mortierellomycotina</taxon>
        <taxon>Mortierellomycetes</taxon>
        <taxon>Mortierellales</taxon>
        <taxon>Mortierellaceae</taxon>
        <taxon>Podila</taxon>
    </lineage>
</organism>
<keyword evidence="3" id="KW-1185">Reference proteome</keyword>
<gene>
    <name evidence="2" type="ORF">BG006_005345</name>
</gene>
<dbReference type="Proteomes" id="UP000696485">
    <property type="component" value="Unassembled WGS sequence"/>
</dbReference>
<feature type="transmembrane region" description="Helical" evidence="1">
    <location>
        <begin position="257"/>
        <end position="277"/>
    </location>
</feature>
<dbReference type="EMBL" id="JAAAUY010000030">
    <property type="protein sequence ID" value="KAF9337328.1"/>
    <property type="molecule type" value="Genomic_DNA"/>
</dbReference>
<comment type="caution">
    <text evidence="2">The sequence shown here is derived from an EMBL/GenBank/DDBJ whole genome shotgun (WGS) entry which is preliminary data.</text>
</comment>